<dbReference type="Gene3D" id="2.40.420.20">
    <property type="match status" value="1"/>
</dbReference>
<evidence type="ECO:0000259" key="4">
    <source>
        <dbReference type="Pfam" id="PF25989"/>
    </source>
</evidence>
<dbReference type="AlphaFoldDB" id="A0A1I1XNS8"/>
<gene>
    <name evidence="5" type="ORF">SAMN05216245_101354</name>
</gene>
<feature type="domain" description="CusB-like beta-barrel" evidence="2">
    <location>
        <begin position="287"/>
        <end position="357"/>
    </location>
</feature>
<feature type="domain" description="YknX-like C-terminal permuted SH3-like" evidence="4">
    <location>
        <begin position="370"/>
        <end position="433"/>
    </location>
</feature>
<evidence type="ECO:0000259" key="2">
    <source>
        <dbReference type="Pfam" id="PF25954"/>
    </source>
</evidence>
<evidence type="ECO:0000313" key="5">
    <source>
        <dbReference type="EMBL" id="SFE08996.1"/>
    </source>
</evidence>
<sequence>MDDLSNFFKNLLQNAKGFLLQIKNRIPNLRWQLQNNKPAVFLCIAVLGILLFSSLKGLIKSPASADRKQIKVEVHTKVLAAGPMYKTVTLFGQTNAAAKIVVVNKYAGMITDVQKDLGDKVSAGDVLAQQDLKDINIQVNRAEADYKSYDAYTERYDATFNSNYQKYISEYNLKKTNFDRYTELFKKGAVSKLALDEAEQQMLSAKANLDSLTSQKLFEGKPAYVAERAQRAEQRRNSMLLLENQRADMTIRAPRDGVITFRNAEAGSYVQAGSHLFTIVDNSSLHLDCQVSEYDAALLKTGESVSVLVESLGKKYPGKITFVSPDKSKETKNYLVRVALDKADGQLKSGMFAKGSLRFLQKDKALFINRSAVLELNGKQYAFVLGEDKKAHRKIIQPGIRNTEELEIVSGLKAGDKVITDNVSRLREGLEVTDLGKKDEEK</sequence>
<dbReference type="InterPro" id="IPR058637">
    <property type="entry name" value="YknX-like_C"/>
</dbReference>
<evidence type="ECO:0000313" key="6">
    <source>
        <dbReference type="Proteomes" id="UP000198896"/>
    </source>
</evidence>
<feature type="domain" description="CzcB-like barrel-sandwich hybrid" evidence="3">
    <location>
        <begin position="101"/>
        <end position="281"/>
    </location>
</feature>
<dbReference type="Pfam" id="PF25989">
    <property type="entry name" value="YknX_C"/>
    <property type="match status" value="1"/>
</dbReference>
<dbReference type="PANTHER" id="PTHR30469:SF15">
    <property type="entry name" value="HLYD FAMILY OF SECRETION PROTEINS"/>
    <property type="match status" value="1"/>
</dbReference>
<dbReference type="Pfam" id="PF25973">
    <property type="entry name" value="BSH_CzcB"/>
    <property type="match status" value="1"/>
</dbReference>
<dbReference type="NCBIfam" id="TIGR01730">
    <property type="entry name" value="RND_mfp"/>
    <property type="match status" value="1"/>
</dbReference>
<protein>
    <submittedName>
        <fullName evidence="5">RND family efflux transporter, MFP subunit</fullName>
    </submittedName>
</protein>
<dbReference type="InterPro" id="IPR006143">
    <property type="entry name" value="RND_pump_MFP"/>
</dbReference>
<organism evidence="5 6">
    <name type="scientific">Succiniclasticum ruminis DSM 9236</name>
    <dbReference type="NCBI Taxonomy" id="1123323"/>
    <lineage>
        <taxon>Bacteria</taxon>
        <taxon>Bacillati</taxon>
        <taxon>Bacillota</taxon>
        <taxon>Negativicutes</taxon>
        <taxon>Acidaminococcales</taxon>
        <taxon>Acidaminococcaceae</taxon>
        <taxon>Succiniclasticum</taxon>
    </lineage>
</organism>
<dbReference type="EMBL" id="FONL01000001">
    <property type="protein sequence ID" value="SFE08996.1"/>
    <property type="molecule type" value="Genomic_DNA"/>
</dbReference>
<dbReference type="OrthoDB" id="1625414at2"/>
<dbReference type="Gene3D" id="2.40.30.170">
    <property type="match status" value="1"/>
</dbReference>
<name>A0A1I1XNS8_9FIRM</name>
<dbReference type="InterPro" id="IPR058792">
    <property type="entry name" value="Beta-barrel_RND_2"/>
</dbReference>
<keyword evidence="6" id="KW-1185">Reference proteome</keyword>
<dbReference type="GO" id="GO:0015562">
    <property type="term" value="F:efflux transmembrane transporter activity"/>
    <property type="evidence" value="ECO:0007669"/>
    <property type="project" value="TreeGrafter"/>
</dbReference>
<evidence type="ECO:0000256" key="1">
    <source>
        <dbReference type="ARBA" id="ARBA00009477"/>
    </source>
</evidence>
<dbReference type="RefSeq" id="WP_093912527.1">
    <property type="nucleotide sequence ID" value="NZ_FONL01000001.1"/>
</dbReference>
<dbReference type="InterPro" id="IPR058647">
    <property type="entry name" value="BSH_CzcB-like"/>
</dbReference>
<dbReference type="Pfam" id="PF25954">
    <property type="entry name" value="Beta-barrel_RND_2"/>
    <property type="match status" value="1"/>
</dbReference>
<dbReference type="Proteomes" id="UP000198896">
    <property type="component" value="Unassembled WGS sequence"/>
</dbReference>
<accession>A0A1I1XNS8</accession>
<evidence type="ECO:0000259" key="3">
    <source>
        <dbReference type="Pfam" id="PF25973"/>
    </source>
</evidence>
<dbReference type="STRING" id="1123323.SAMN05216245_101354"/>
<dbReference type="GO" id="GO:1990281">
    <property type="term" value="C:efflux pump complex"/>
    <property type="evidence" value="ECO:0007669"/>
    <property type="project" value="TreeGrafter"/>
</dbReference>
<dbReference type="Gene3D" id="2.40.50.100">
    <property type="match status" value="1"/>
</dbReference>
<dbReference type="SUPFAM" id="SSF111369">
    <property type="entry name" value="HlyD-like secretion proteins"/>
    <property type="match status" value="2"/>
</dbReference>
<dbReference type="PANTHER" id="PTHR30469">
    <property type="entry name" value="MULTIDRUG RESISTANCE PROTEIN MDTA"/>
    <property type="match status" value="1"/>
</dbReference>
<dbReference type="Gene3D" id="1.10.287.470">
    <property type="entry name" value="Helix hairpin bin"/>
    <property type="match status" value="1"/>
</dbReference>
<comment type="similarity">
    <text evidence="1">Belongs to the membrane fusion protein (MFP) (TC 8.A.1) family.</text>
</comment>
<reference evidence="5 6" key="1">
    <citation type="submission" date="2016-10" db="EMBL/GenBank/DDBJ databases">
        <authorList>
            <person name="de Groot N.N."/>
        </authorList>
    </citation>
    <scope>NUCLEOTIDE SEQUENCE [LARGE SCALE GENOMIC DNA]</scope>
    <source>
        <strain evidence="5 6">DSM 9236</strain>
    </source>
</reference>
<proteinExistence type="inferred from homology"/>